<evidence type="ECO:0000313" key="2">
    <source>
        <dbReference type="Proteomes" id="UP000249417"/>
    </source>
</evidence>
<accession>A0A2W5MQS7</accession>
<organism evidence="1 2">
    <name type="scientific">Micavibrio aeruginosavorus</name>
    <dbReference type="NCBI Taxonomy" id="349221"/>
    <lineage>
        <taxon>Bacteria</taxon>
        <taxon>Pseudomonadati</taxon>
        <taxon>Bdellovibrionota</taxon>
        <taxon>Bdellovibrionia</taxon>
        <taxon>Bdellovibrionales</taxon>
        <taxon>Pseudobdellovibrionaceae</taxon>
        <taxon>Micavibrio</taxon>
    </lineage>
</organism>
<name>A0A2W5MQS7_9BACT</name>
<dbReference type="EMBL" id="QFQB01000147">
    <property type="protein sequence ID" value="PZQ43546.1"/>
    <property type="molecule type" value="Genomic_DNA"/>
</dbReference>
<gene>
    <name evidence="1" type="ORF">DI551_11945</name>
</gene>
<dbReference type="Proteomes" id="UP000249417">
    <property type="component" value="Unassembled WGS sequence"/>
</dbReference>
<proteinExistence type="predicted"/>
<evidence type="ECO:0000313" key="1">
    <source>
        <dbReference type="EMBL" id="PZQ43546.1"/>
    </source>
</evidence>
<reference evidence="1 2" key="1">
    <citation type="submission" date="2017-08" db="EMBL/GenBank/DDBJ databases">
        <title>Infants hospitalized years apart are colonized by the same room-sourced microbial strains.</title>
        <authorList>
            <person name="Brooks B."/>
            <person name="Olm M.R."/>
            <person name="Firek B.A."/>
            <person name="Baker R."/>
            <person name="Thomas B.C."/>
            <person name="Morowitz M.J."/>
            <person name="Banfield J.F."/>
        </authorList>
    </citation>
    <scope>NUCLEOTIDE SEQUENCE [LARGE SCALE GENOMIC DNA]</scope>
    <source>
        <strain evidence="1">S2_005_002_R2_29</strain>
    </source>
</reference>
<dbReference type="AlphaFoldDB" id="A0A2W5MQS7"/>
<protein>
    <submittedName>
        <fullName evidence="1">Uncharacterized protein</fullName>
    </submittedName>
</protein>
<comment type="caution">
    <text evidence="1">The sequence shown here is derived from an EMBL/GenBank/DDBJ whole genome shotgun (WGS) entry which is preliminary data.</text>
</comment>
<sequence length="61" mass="6891">MNPWPAPSVRKKDKKIPARVYAGGSIRTFDQEPGIFQVKSAKFLLSFLGTTESIKIFDYLT</sequence>